<sequence>MCREKLADVWNVARAAGINSEEFITLILKTLTSTWSILFTSEIDSDTSECTHRLKGLDNGTKMLMKSCRFMMNNKTS</sequence>
<name>A0A1J1I3V3_9DIPT</name>
<dbReference type="AlphaFoldDB" id="A0A1J1I3V3"/>
<evidence type="ECO:0000313" key="1">
    <source>
        <dbReference type="EMBL" id="CRK94984.1"/>
    </source>
</evidence>
<accession>A0A1J1I3V3</accession>
<organism evidence="1 2">
    <name type="scientific">Clunio marinus</name>
    <dbReference type="NCBI Taxonomy" id="568069"/>
    <lineage>
        <taxon>Eukaryota</taxon>
        <taxon>Metazoa</taxon>
        <taxon>Ecdysozoa</taxon>
        <taxon>Arthropoda</taxon>
        <taxon>Hexapoda</taxon>
        <taxon>Insecta</taxon>
        <taxon>Pterygota</taxon>
        <taxon>Neoptera</taxon>
        <taxon>Endopterygota</taxon>
        <taxon>Diptera</taxon>
        <taxon>Nematocera</taxon>
        <taxon>Chironomoidea</taxon>
        <taxon>Chironomidae</taxon>
        <taxon>Clunio</taxon>
    </lineage>
</organism>
<proteinExistence type="predicted"/>
<gene>
    <name evidence="1" type="ORF">CLUMA_CG008472</name>
</gene>
<dbReference type="EMBL" id="CVRI01000040">
    <property type="protein sequence ID" value="CRK94984.1"/>
    <property type="molecule type" value="Genomic_DNA"/>
</dbReference>
<reference evidence="1 2" key="1">
    <citation type="submission" date="2015-04" db="EMBL/GenBank/DDBJ databases">
        <authorList>
            <person name="Syromyatnikov M.Y."/>
            <person name="Popov V.N."/>
        </authorList>
    </citation>
    <scope>NUCLEOTIDE SEQUENCE [LARGE SCALE GENOMIC DNA]</scope>
</reference>
<dbReference type="Proteomes" id="UP000183832">
    <property type="component" value="Unassembled WGS sequence"/>
</dbReference>
<keyword evidence="2" id="KW-1185">Reference proteome</keyword>
<protein>
    <submittedName>
        <fullName evidence="1">CLUMA_CG008472, isoform A</fullName>
    </submittedName>
</protein>
<evidence type="ECO:0000313" key="2">
    <source>
        <dbReference type="Proteomes" id="UP000183832"/>
    </source>
</evidence>